<evidence type="ECO:0000313" key="2">
    <source>
        <dbReference type="EMBL" id="KAI5419271.1"/>
    </source>
</evidence>
<comment type="caution">
    <text evidence="2">The sequence shown here is derived from an EMBL/GenBank/DDBJ whole genome shotgun (WGS) entry which is preliminary data.</text>
</comment>
<keyword evidence="3" id="KW-1185">Reference proteome</keyword>
<sequence length="87" mass="9728">MDKVLMCIEVMQSLTWMEFSADLSRSQMKTFAAESPNGVLDCAMCWSSKSDEITRHELEAISSPESSITSKRHKSFHDGGTSSNHEL</sequence>
<dbReference type="Gramene" id="Psat04G0344300-T1">
    <property type="protein sequence ID" value="KAI5419271.1"/>
    <property type="gene ID" value="KIW84_043443"/>
</dbReference>
<dbReference type="Proteomes" id="UP001058974">
    <property type="component" value="Chromosome 4"/>
</dbReference>
<feature type="region of interest" description="Disordered" evidence="1">
    <location>
        <begin position="59"/>
        <end position="87"/>
    </location>
</feature>
<reference evidence="2 3" key="1">
    <citation type="journal article" date="2022" name="Nat. Genet.">
        <title>Improved pea reference genome and pan-genome highlight genomic features and evolutionary characteristics.</title>
        <authorList>
            <person name="Yang T."/>
            <person name="Liu R."/>
            <person name="Luo Y."/>
            <person name="Hu S."/>
            <person name="Wang D."/>
            <person name="Wang C."/>
            <person name="Pandey M.K."/>
            <person name="Ge S."/>
            <person name="Xu Q."/>
            <person name="Li N."/>
            <person name="Li G."/>
            <person name="Huang Y."/>
            <person name="Saxena R.K."/>
            <person name="Ji Y."/>
            <person name="Li M."/>
            <person name="Yan X."/>
            <person name="He Y."/>
            <person name="Liu Y."/>
            <person name="Wang X."/>
            <person name="Xiang C."/>
            <person name="Varshney R.K."/>
            <person name="Ding H."/>
            <person name="Gao S."/>
            <person name="Zong X."/>
        </authorList>
    </citation>
    <scope>NUCLEOTIDE SEQUENCE [LARGE SCALE GENOMIC DNA]</scope>
    <source>
        <strain evidence="2 3">cv. Zhongwan 6</strain>
    </source>
</reference>
<accession>A0A9D5AU12</accession>
<evidence type="ECO:0000313" key="3">
    <source>
        <dbReference type="Proteomes" id="UP001058974"/>
    </source>
</evidence>
<organism evidence="2 3">
    <name type="scientific">Pisum sativum</name>
    <name type="common">Garden pea</name>
    <name type="synonym">Lathyrus oleraceus</name>
    <dbReference type="NCBI Taxonomy" id="3888"/>
    <lineage>
        <taxon>Eukaryota</taxon>
        <taxon>Viridiplantae</taxon>
        <taxon>Streptophyta</taxon>
        <taxon>Embryophyta</taxon>
        <taxon>Tracheophyta</taxon>
        <taxon>Spermatophyta</taxon>
        <taxon>Magnoliopsida</taxon>
        <taxon>eudicotyledons</taxon>
        <taxon>Gunneridae</taxon>
        <taxon>Pentapetalae</taxon>
        <taxon>rosids</taxon>
        <taxon>fabids</taxon>
        <taxon>Fabales</taxon>
        <taxon>Fabaceae</taxon>
        <taxon>Papilionoideae</taxon>
        <taxon>50 kb inversion clade</taxon>
        <taxon>NPAAA clade</taxon>
        <taxon>Hologalegina</taxon>
        <taxon>IRL clade</taxon>
        <taxon>Fabeae</taxon>
        <taxon>Lathyrus</taxon>
    </lineage>
</organism>
<protein>
    <submittedName>
        <fullName evidence="2">Uncharacterized protein</fullName>
    </submittedName>
</protein>
<dbReference type="EMBL" id="JAMSHJ010000004">
    <property type="protein sequence ID" value="KAI5419271.1"/>
    <property type="molecule type" value="Genomic_DNA"/>
</dbReference>
<proteinExistence type="predicted"/>
<gene>
    <name evidence="2" type="ORF">KIW84_043443</name>
</gene>
<name>A0A9D5AU12_PEA</name>
<evidence type="ECO:0000256" key="1">
    <source>
        <dbReference type="SAM" id="MobiDB-lite"/>
    </source>
</evidence>
<dbReference type="AlphaFoldDB" id="A0A9D5AU12"/>